<dbReference type="EMBL" id="MHQO01000029">
    <property type="protein sequence ID" value="OHA06492.1"/>
    <property type="molecule type" value="Genomic_DNA"/>
</dbReference>
<dbReference type="InterPro" id="IPR044946">
    <property type="entry name" value="Restrct_endonuc_typeI_TRD_sf"/>
</dbReference>
<organism evidence="5 6">
    <name type="scientific">Candidatus Sungbacteria bacterium RIFCSPLOWO2_01_FULL_47_10</name>
    <dbReference type="NCBI Taxonomy" id="1802276"/>
    <lineage>
        <taxon>Bacteria</taxon>
        <taxon>Candidatus Sungiibacteriota</taxon>
    </lineage>
</organism>
<keyword evidence="3" id="KW-0238">DNA-binding</keyword>
<name>A0A1G2L6Q7_9BACT</name>
<dbReference type="GO" id="GO:0009307">
    <property type="term" value="P:DNA restriction-modification system"/>
    <property type="evidence" value="ECO:0007669"/>
    <property type="project" value="UniProtKB-KW"/>
</dbReference>
<dbReference type="Proteomes" id="UP000177982">
    <property type="component" value="Unassembled WGS sequence"/>
</dbReference>
<proteinExistence type="inferred from homology"/>
<accession>A0A1G2L6Q7</accession>
<dbReference type="GO" id="GO:0003677">
    <property type="term" value="F:DNA binding"/>
    <property type="evidence" value="ECO:0007669"/>
    <property type="project" value="UniProtKB-KW"/>
</dbReference>
<evidence type="ECO:0000256" key="2">
    <source>
        <dbReference type="ARBA" id="ARBA00022747"/>
    </source>
</evidence>
<dbReference type="Pfam" id="PF01420">
    <property type="entry name" value="Methylase_S"/>
    <property type="match status" value="1"/>
</dbReference>
<dbReference type="InterPro" id="IPR052021">
    <property type="entry name" value="Type-I_RS_S_subunit"/>
</dbReference>
<evidence type="ECO:0000313" key="6">
    <source>
        <dbReference type="Proteomes" id="UP000177982"/>
    </source>
</evidence>
<evidence type="ECO:0000259" key="4">
    <source>
        <dbReference type="Pfam" id="PF01420"/>
    </source>
</evidence>
<dbReference type="AlphaFoldDB" id="A0A1G2L6Q7"/>
<sequence>MALAGKEMATNQQINSIVCNKDNDPLFIFFSLQKGRKKLINLGKTTAVPIINKSEFGRIKIPLPPLETQKQIVAKLSAVQEYEKRLIDQRAKLKELFDSVLHKSMSNK</sequence>
<evidence type="ECO:0000256" key="3">
    <source>
        <dbReference type="ARBA" id="ARBA00023125"/>
    </source>
</evidence>
<feature type="domain" description="Type I restriction modification DNA specificity" evidence="4">
    <location>
        <begin position="2"/>
        <end position="85"/>
    </location>
</feature>
<reference evidence="5 6" key="1">
    <citation type="journal article" date="2016" name="Nat. Commun.">
        <title>Thousands of microbial genomes shed light on interconnected biogeochemical processes in an aquifer system.</title>
        <authorList>
            <person name="Anantharaman K."/>
            <person name="Brown C.T."/>
            <person name="Hug L.A."/>
            <person name="Sharon I."/>
            <person name="Castelle C.J."/>
            <person name="Probst A.J."/>
            <person name="Thomas B.C."/>
            <person name="Singh A."/>
            <person name="Wilkins M.J."/>
            <person name="Karaoz U."/>
            <person name="Brodie E.L."/>
            <person name="Williams K.H."/>
            <person name="Hubbard S.S."/>
            <person name="Banfield J.F."/>
        </authorList>
    </citation>
    <scope>NUCLEOTIDE SEQUENCE [LARGE SCALE GENOMIC DNA]</scope>
</reference>
<protein>
    <recommendedName>
        <fullName evidence="4">Type I restriction modification DNA specificity domain-containing protein</fullName>
    </recommendedName>
</protein>
<keyword evidence="2" id="KW-0680">Restriction system</keyword>
<evidence type="ECO:0000256" key="1">
    <source>
        <dbReference type="ARBA" id="ARBA00010923"/>
    </source>
</evidence>
<dbReference type="PANTHER" id="PTHR30408:SF12">
    <property type="entry name" value="TYPE I RESTRICTION ENZYME MJAVIII SPECIFICITY SUBUNIT"/>
    <property type="match status" value="1"/>
</dbReference>
<comment type="similarity">
    <text evidence="1">Belongs to the type-I restriction system S methylase family.</text>
</comment>
<dbReference type="PANTHER" id="PTHR30408">
    <property type="entry name" value="TYPE-1 RESTRICTION ENZYME ECOKI SPECIFICITY PROTEIN"/>
    <property type="match status" value="1"/>
</dbReference>
<evidence type="ECO:0000313" key="5">
    <source>
        <dbReference type="EMBL" id="OHA06492.1"/>
    </source>
</evidence>
<dbReference type="SUPFAM" id="SSF116734">
    <property type="entry name" value="DNA methylase specificity domain"/>
    <property type="match status" value="1"/>
</dbReference>
<comment type="caution">
    <text evidence="5">The sequence shown here is derived from an EMBL/GenBank/DDBJ whole genome shotgun (WGS) entry which is preliminary data.</text>
</comment>
<dbReference type="InterPro" id="IPR000055">
    <property type="entry name" value="Restrct_endonuc_typeI_TRD"/>
</dbReference>
<dbReference type="Gene3D" id="3.90.220.20">
    <property type="entry name" value="DNA methylase specificity domains"/>
    <property type="match status" value="1"/>
</dbReference>
<gene>
    <name evidence="5" type="ORF">A2934_00015</name>
</gene>